<evidence type="ECO:0000256" key="10">
    <source>
        <dbReference type="SAM" id="Phobius"/>
    </source>
</evidence>
<dbReference type="InterPro" id="IPR001901">
    <property type="entry name" value="Translocase_SecE/Sec61-g"/>
</dbReference>
<dbReference type="Pfam" id="PF00584">
    <property type="entry name" value="SecE"/>
    <property type="match status" value="1"/>
</dbReference>
<evidence type="ECO:0000256" key="5">
    <source>
        <dbReference type="ARBA" id="ARBA00022927"/>
    </source>
</evidence>
<evidence type="ECO:0000256" key="9">
    <source>
        <dbReference type="SAM" id="MobiDB-lite"/>
    </source>
</evidence>
<proteinExistence type="inferred from homology"/>
<evidence type="ECO:0000256" key="6">
    <source>
        <dbReference type="ARBA" id="ARBA00022989"/>
    </source>
</evidence>
<evidence type="ECO:0000256" key="7">
    <source>
        <dbReference type="ARBA" id="ARBA00023010"/>
    </source>
</evidence>
<evidence type="ECO:0000256" key="8">
    <source>
        <dbReference type="ARBA" id="ARBA00023136"/>
    </source>
</evidence>
<sequence>MQALSKPTGLCALPQAPLRVRPFAPIHHLRSSQRCRAEQRNGVDSEARTSQSLSSLEDDALSRTEVQKLSELKREQQRGQGQMNIVQGAIEEAQLITWPTPKKALLDTVLVLGIVTLSGSLLFGLNLLLAQGSEIWYHRG</sequence>
<keyword evidence="7" id="KW-0811">Translocation</keyword>
<keyword evidence="3" id="KW-0813">Transport</keyword>
<organism evidence="12">
    <name type="scientific">Chlamydomonas leiostraca</name>
    <dbReference type="NCBI Taxonomy" id="1034604"/>
    <lineage>
        <taxon>Eukaryota</taxon>
        <taxon>Viridiplantae</taxon>
        <taxon>Chlorophyta</taxon>
        <taxon>core chlorophytes</taxon>
        <taxon>Chlorophyceae</taxon>
        <taxon>CS clade</taxon>
        <taxon>Chlamydomonadales</taxon>
        <taxon>Chlamydomonadaceae</taxon>
        <taxon>Chlamydomonas</taxon>
    </lineage>
</organism>
<protein>
    <submittedName>
        <fullName evidence="12">Uncharacterized protein</fullName>
    </submittedName>
</protein>
<keyword evidence="6 10" id="KW-1133">Transmembrane helix</keyword>
<dbReference type="AlphaFoldDB" id="A0A6T8VXE9"/>
<comment type="similarity">
    <text evidence="2">Belongs to the SecE/SEC61-gamma family.</text>
</comment>
<evidence type="ECO:0000313" key="12">
    <source>
        <dbReference type="EMBL" id="CAD8694409.1"/>
    </source>
</evidence>
<name>A0A6T8VXE9_9CHLO</name>
<dbReference type="EMBL" id="HBFB01033174">
    <property type="protein sequence ID" value="CAD8694409.1"/>
    <property type="molecule type" value="Transcribed_RNA"/>
</dbReference>
<dbReference type="GO" id="GO:0006605">
    <property type="term" value="P:protein targeting"/>
    <property type="evidence" value="ECO:0007669"/>
    <property type="project" value="InterPro"/>
</dbReference>
<feature type="region of interest" description="Disordered" evidence="9">
    <location>
        <begin position="31"/>
        <end position="59"/>
    </location>
</feature>
<dbReference type="EMBL" id="HBFB01033173">
    <property type="protein sequence ID" value="CAD8694408.1"/>
    <property type="molecule type" value="Transcribed_RNA"/>
</dbReference>
<comment type="subcellular location">
    <subcellularLocation>
        <location evidence="1">Membrane</location>
    </subcellularLocation>
</comment>
<keyword evidence="4 10" id="KW-0812">Transmembrane</keyword>
<accession>A0A6T8VXE9</accession>
<dbReference type="InterPro" id="IPR055330">
    <property type="entry name" value="SECE1-like"/>
</dbReference>
<dbReference type="PANTHER" id="PTHR37240:SF1">
    <property type="entry name" value="PREPROTEIN TRANSLOCASE SUBUNIT SECE1"/>
    <property type="match status" value="1"/>
</dbReference>
<dbReference type="PANTHER" id="PTHR37240">
    <property type="entry name" value="PREPROTEIN TRANSLOCASE SUBUNIT SECE1"/>
    <property type="match status" value="1"/>
</dbReference>
<evidence type="ECO:0000256" key="2">
    <source>
        <dbReference type="ARBA" id="ARBA00008274"/>
    </source>
</evidence>
<evidence type="ECO:0000313" key="11">
    <source>
        <dbReference type="EMBL" id="CAD8694408.1"/>
    </source>
</evidence>
<keyword evidence="5" id="KW-0653">Protein transport</keyword>
<dbReference type="GO" id="GO:0006886">
    <property type="term" value="P:intracellular protein transport"/>
    <property type="evidence" value="ECO:0007669"/>
    <property type="project" value="InterPro"/>
</dbReference>
<evidence type="ECO:0000256" key="1">
    <source>
        <dbReference type="ARBA" id="ARBA00004370"/>
    </source>
</evidence>
<gene>
    <name evidence="11" type="ORF">CLEI1391_LOCUS18591</name>
    <name evidence="12" type="ORF">CLEI1391_LOCUS18592</name>
</gene>
<keyword evidence="8 10" id="KW-0472">Membrane</keyword>
<feature type="transmembrane region" description="Helical" evidence="10">
    <location>
        <begin position="109"/>
        <end position="129"/>
    </location>
</feature>
<evidence type="ECO:0000256" key="3">
    <source>
        <dbReference type="ARBA" id="ARBA00022448"/>
    </source>
</evidence>
<feature type="compositionally biased region" description="Basic and acidic residues" evidence="9">
    <location>
        <begin position="35"/>
        <end position="47"/>
    </location>
</feature>
<reference evidence="12" key="1">
    <citation type="submission" date="2021-01" db="EMBL/GenBank/DDBJ databases">
        <authorList>
            <person name="Corre E."/>
            <person name="Pelletier E."/>
            <person name="Niang G."/>
            <person name="Scheremetjew M."/>
            <person name="Finn R."/>
            <person name="Kale V."/>
            <person name="Holt S."/>
            <person name="Cochrane G."/>
            <person name="Meng A."/>
            <person name="Brown T."/>
            <person name="Cohen L."/>
        </authorList>
    </citation>
    <scope>NUCLEOTIDE SEQUENCE</scope>
    <source>
        <strain evidence="12">SAG 11-49</strain>
    </source>
</reference>
<evidence type="ECO:0000256" key="4">
    <source>
        <dbReference type="ARBA" id="ARBA00022692"/>
    </source>
</evidence>
<dbReference type="GO" id="GO:0009535">
    <property type="term" value="C:chloroplast thylakoid membrane"/>
    <property type="evidence" value="ECO:0007669"/>
    <property type="project" value="TreeGrafter"/>
</dbReference>